<gene>
    <name evidence="2" type="ORF">AADV58_10795</name>
</gene>
<dbReference type="EMBL" id="CP151406">
    <property type="protein sequence ID" value="WZJ20441.1"/>
    <property type="molecule type" value="Genomic_DNA"/>
</dbReference>
<name>A0ABZ2XCS7_9RHOO</name>
<evidence type="ECO:0000256" key="1">
    <source>
        <dbReference type="SAM" id="Phobius"/>
    </source>
</evidence>
<organism evidence="2 3">
    <name type="scientific">Azonexus hydrophilus</name>
    <dbReference type="NCBI Taxonomy" id="418702"/>
    <lineage>
        <taxon>Bacteria</taxon>
        <taxon>Pseudomonadati</taxon>
        <taxon>Pseudomonadota</taxon>
        <taxon>Betaproteobacteria</taxon>
        <taxon>Rhodocyclales</taxon>
        <taxon>Azonexaceae</taxon>
        <taxon>Azonexus</taxon>
    </lineage>
</organism>
<feature type="transmembrane region" description="Helical" evidence="1">
    <location>
        <begin position="21"/>
        <end position="43"/>
    </location>
</feature>
<proteinExistence type="predicted"/>
<reference evidence="2 3" key="1">
    <citation type="submission" date="2024-04" db="EMBL/GenBank/DDBJ databases">
        <title>Dissimilatory iodate-reducing microorganisms contribute to the enrichment of iodine in groundwater.</title>
        <authorList>
            <person name="Jiang Z."/>
        </authorList>
    </citation>
    <scope>NUCLEOTIDE SEQUENCE [LARGE SCALE GENOMIC DNA]</scope>
    <source>
        <strain evidence="2 3">NCP973</strain>
    </source>
</reference>
<evidence type="ECO:0000313" key="3">
    <source>
        <dbReference type="Proteomes" id="UP001479520"/>
    </source>
</evidence>
<evidence type="ECO:0000313" key="2">
    <source>
        <dbReference type="EMBL" id="WZJ20441.1"/>
    </source>
</evidence>
<protein>
    <submittedName>
        <fullName evidence="2">Uncharacterized protein</fullName>
    </submittedName>
</protein>
<keyword evidence="1" id="KW-0472">Membrane</keyword>
<dbReference type="Proteomes" id="UP001479520">
    <property type="component" value="Chromosome"/>
</dbReference>
<feature type="transmembrane region" description="Helical" evidence="1">
    <location>
        <begin position="105"/>
        <end position="127"/>
    </location>
</feature>
<keyword evidence="1" id="KW-1133">Transmembrane helix</keyword>
<feature type="transmembrane region" description="Helical" evidence="1">
    <location>
        <begin position="63"/>
        <end position="84"/>
    </location>
</feature>
<accession>A0ABZ2XCS7</accession>
<keyword evidence="1" id="KW-0812">Transmembrane</keyword>
<dbReference type="RefSeq" id="WP_281985182.1">
    <property type="nucleotide sequence ID" value="NZ_CALFBA010000143.1"/>
</dbReference>
<sequence length="132" mass="14947">MKWIIDDIKRGWAQLHRAQTQLTIFLIVLFGALVYLIAGYAFRTDSVLSYLRITRGGCRTMDNGLIIALFSGMIFFSLTAILTLGEVQRLFQARQRGAWVEASRALRWSIFWGSCAVGISVVALLFFKANCY</sequence>
<keyword evidence="3" id="KW-1185">Reference proteome</keyword>